<comment type="caution">
    <text evidence="6">The sequence shown here is derived from an EMBL/GenBank/DDBJ whole genome shotgun (WGS) entry which is preliminary data.</text>
</comment>
<dbReference type="PANTHER" id="PTHR34531">
    <property type="entry name" value="ZGC:153352"/>
    <property type="match status" value="1"/>
</dbReference>
<dbReference type="Pfam" id="PF15025">
    <property type="entry name" value="C5orf34-like_N"/>
    <property type="match status" value="1"/>
</dbReference>
<accession>A0A5C6N1F8</accession>
<feature type="domain" description="C5orf34-like N-terminal" evidence="3">
    <location>
        <begin position="11"/>
        <end position="77"/>
    </location>
</feature>
<evidence type="ECO:0000259" key="5">
    <source>
        <dbReference type="Pfam" id="PF22834"/>
    </source>
</evidence>
<evidence type="ECO:0000313" key="7">
    <source>
        <dbReference type="Proteomes" id="UP000324091"/>
    </source>
</evidence>
<proteinExistence type="predicted"/>
<dbReference type="GO" id="GO:0016020">
    <property type="term" value="C:membrane"/>
    <property type="evidence" value="ECO:0007669"/>
    <property type="project" value="UniProtKB-SubCell"/>
</dbReference>
<dbReference type="CDD" id="cd17485">
    <property type="entry name" value="MFS_MFSD3"/>
    <property type="match status" value="1"/>
</dbReference>
<dbReference type="GO" id="GO:0035348">
    <property type="term" value="P:acetyl-CoA transmembrane transport"/>
    <property type="evidence" value="ECO:0007669"/>
    <property type="project" value="InterPro"/>
</dbReference>
<evidence type="ECO:0000313" key="6">
    <source>
        <dbReference type="EMBL" id="TWW61342.1"/>
    </source>
</evidence>
<dbReference type="InterPro" id="IPR053900">
    <property type="entry name" value="C5orf34-like_dom"/>
</dbReference>
<feature type="transmembrane region" description="Helical" evidence="2">
    <location>
        <begin position="533"/>
        <end position="558"/>
    </location>
</feature>
<dbReference type="PANTHER" id="PTHR34531:SF1">
    <property type="entry name" value="CHROMOSOME 5 OPEN READING FRAME 34"/>
    <property type="match status" value="1"/>
</dbReference>
<dbReference type="Pfam" id="PF22834">
    <property type="entry name" value="Polo_box_4"/>
    <property type="match status" value="1"/>
</dbReference>
<dbReference type="InterPro" id="IPR027830">
    <property type="entry name" value="C5orf34-like_N"/>
</dbReference>
<evidence type="ECO:0000256" key="2">
    <source>
        <dbReference type="SAM" id="Phobius"/>
    </source>
</evidence>
<dbReference type="InterPro" id="IPR053901">
    <property type="entry name" value="C5orf34-like"/>
</dbReference>
<organism evidence="6 7">
    <name type="scientific">Takifugu flavidus</name>
    <name type="common">sansaifugu</name>
    <dbReference type="NCBI Taxonomy" id="433684"/>
    <lineage>
        <taxon>Eukaryota</taxon>
        <taxon>Metazoa</taxon>
        <taxon>Chordata</taxon>
        <taxon>Craniata</taxon>
        <taxon>Vertebrata</taxon>
        <taxon>Euteleostomi</taxon>
        <taxon>Actinopterygii</taxon>
        <taxon>Neopterygii</taxon>
        <taxon>Teleostei</taxon>
        <taxon>Neoteleostei</taxon>
        <taxon>Acanthomorphata</taxon>
        <taxon>Eupercaria</taxon>
        <taxon>Tetraodontiformes</taxon>
        <taxon>Tetradontoidea</taxon>
        <taxon>Tetraodontidae</taxon>
        <taxon>Takifugu</taxon>
    </lineage>
</organism>
<dbReference type="InterPro" id="IPR024371">
    <property type="entry name" value="AcetylCoA_trans_1-like"/>
</dbReference>
<dbReference type="SUPFAM" id="SSF103473">
    <property type="entry name" value="MFS general substrate transporter"/>
    <property type="match status" value="1"/>
</dbReference>
<feature type="domain" description="C5orf34-like second" evidence="4">
    <location>
        <begin position="121"/>
        <end position="242"/>
    </location>
</feature>
<feature type="transmembrane region" description="Helical" evidence="2">
    <location>
        <begin position="597"/>
        <end position="616"/>
    </location>
</feature>
<feature type="transmembrane region" description="Helical" evidence="2">
    <location>
        <begin position="688"/>
        <end position="706"/>
    </location>
</feature>
<dbReference type="Pfam" id="PF22833">
    <property type="entry name" value="C5orf34_2nd"/>
    <property type="match status" value="1"/>
</dbReference>
<feature type="domain" description="C5orf34-like" evidence="5">
    <location>
        <begin position="289"/>
        <end position="365"/>
    </location>
</feature>
<feature type="transmembrane region" description="Helical" evidence="2">
    <location>
        <begin position="564"/>
        <end position="585"/>
    </location>
</feature>
<dbReference type="GO" id="GO:0008521">
    <property type="term" value="F:acetyl-CoA transmembrane transporter activity"/>
    <property type="evidence" value="ECO:0007669"/>
    <property type="project" value="InterPro"/>
</dbReference>
<dbReference type="EMBL" id="RHFK02000018">
    <property type="protein sequence ID" value="TWW61342.1"/>
    <property type="molecule type" value="Genomic_DNA"/>
</dbReference>
<dbReference type="InterPro" id="IPR036259">
    <property type="entry name" value="MFS_trans_sf"/>
</dbReference>
<dbReference type="InterPro" id="IPR053899">
    <property type="entry name" value="C5orf34-like_2nd"/>
</dbReference>
<sequence length="766" mass="84224">MMECNGNTSLMIMYEDESVEVRYKNDVHLQLSPCGSEFILVKPSGDSPLTGDRVRQRTRFTISTYKELIVGALTFRNTYASQPYLPDELIPVDHKKPFFSLDLDMKWPELCSCIGELGSCGELIIRSEEGRAVFILGPSGQEFSVQYTCCLSGSHNQNHSTQDGSTEPEKKPVNALMCGRATAAAHGTNDGHLERNRNIKLLSLATSNVQPKPEAAYQSTTVVQHFSCRAVAPHWRYPLSLAQHLLMTLSQPDDVRTEEQSFLTQLTVEERRSHLPQALPLTCPSPQWHRVLSGVVPVIEVSLGDGSVMRSNSILNTYFTHHKPDCHSGKRKVKEVIYHVNNLPPDLPGQPYSVRSVVNRATRILSSYTKAKQMLQFPATPSCLQCPVLLDHPYLPGRGIPKEKCSGEEAPAQTVDENDVTAVLQRTSKAIQDIDALVATAMHTLLWKPKSGTGNDPTEQKQRIFDPPGDHLVIQYNSDPNPRYRAVGHLVIQYNSDPQPPGRGLVLGRGTGSALVPIIGGCQFYTWTMNDKLVFLGLLYFVQGIPYGLQSSLLPVYLRGAGQSLTRIGFTKILYFPWVLKVLWAPLVDRVSTKQRWLVGTISGLALTCLFSAALAPEAHIWGVAGTLLAMNFLASIQDIAVDGAAVGLLKGRGELGLGNTAQVVGYKAGSVFAGGGLLAVIDVAGWSWMFLLLTFVYAGVALFVWGGPLLDDDILWGHQADNSRKGGQGMEAIKPWKVWRKLVAVPGTPWTVLYVLTYKLGKSEK</sequence>
<keyword evidence="2" id="KW-1133">Transmembrane helix</keyword>
<name>A0A5C6N1F8_9TELE</name>
<keyword evidence="7" id="KW-1185">Reference proteome</keyword>
<dbReference type="Pfam" id="PF13000">
    <property type="entry name" value="Acatn"/>
    <property type="match status" value="1"/>
</dbReference>
<keyword evidence="2" id="KW-0472">Membrane</keyword>
<keyword evidence="2" id="KW-0812">Transmembrane</keyword>
<gene>
    <name evidence="6" type="ORF">D4764_05G0014320</name>
</gene>
<comment type="subcellular location">
    <subcellularLocation>
        <location evidence="1">Membrane</location>
        <topology evidence="1">Multi-pass membrane protein</topology>
    </subcellularLocation>
</comment>
<dbReference type="Proteomes" id="UP000324091">
    <property type="component" value="Chromosome 5"/>
</dbReference>
<evidence type="ECO:0000259" key="3">
    <source>
        <dbReference type="Pfam" id="PF15025"/>
    </source>
</evidence>
<protein>
    <submittedName>
        <fullName evidence="6">Major facilitator superfamily domain-containing protein 3</fullName>
    </submittedName>
</protein>
<reference evidence="6 7" key="1">
    <citation type="submission" date="2019-04" db="EMBL/GenBank/DDBJ databases">
        <title>Chromosome genome assembly for Takifugu flavidus.</title>
        <authorList>
            <person name="Xiao S."/>
        </authorList>
    </citation>
    <scope>NUCLEOTIDE SEQUENCE [LARGE SCALE GENOMIC DNA]</scope>
    <source>
        <strain evidence="6">HTHZ2018</strain>
        <tissue evidence="6">Muscle</tissue>
    </source>
</reference>
<evidence type="ECO:0000259" key="4">
    <source>
        <dbReference type="Pfam" id="PF22833"/>
    </source>
</evidence>
<dbReference type="Gene3D" id="1.20.1250.20">
    <property type="entry name" value="MFS general substrate transporter like domains"/>
    <property type="match status" value="1"/>
</dbReference>
<evidence type="ECO:0000256" key="1">
    <source>
        <dbReference type="ARBA" id="ARBA00004141"/>
    </source>
</evidence>
<dbReference type="AlphaFoldDB" id="A0A5C6N1F8"/>